<protein>
    <recommendedName>
        <fullName evidence="4">F-box domain-containing protein</fullName>
    </recommendedName>
</protein>
<evidence type="ECO:0000313" key="3">
    <source>
        <dbReference type="Proteomes" id="UP000825890"/>
    </source>
</evidence>
<evidence type="ECO:0008006" key="4">
    <source>
        <dbReference type="Google" id="ProtNLM"/>
    </source>
</evidence>
<accession>A0A9P3CJC1</accession>
<evidence type="ECO:0000313" key="2">
    <source>
        <dbReference type="EMBL" id="GIZ41525.1"/>
    </source>
</evidence>
<proteinExistence type="predicted"/>
<dbReference type="GeneID" id="68290402"/>
<sequence>MTINKPFHAPPGFMAQRHSAAASSNTHPMQDGNLLMPLSPPITPEQGQLATSDLPFRPKRQVGAQLPNRSMDRNTSRSPASNAALSNPEILENILYHVNSRTLLHCTRVTKAWFDVIRNSPHLRRNLWVQLPTSDRLPRPYLNPFFTFFRSNLAINAWIKRRYSDATDYVIRFACKSKLANLGRGSWRDMLVFWPSERAVGELIVQVEDEDTPCVYDVFPMTMDWSQTVTMGALVDLILAS</sequence>
<dbReference type="EMBL" id="BOLY01000003">
    <property type="protein sequence ID" value="GIZ41525.1"/>
    <property type="molecule type" value="Genomic_DNA"/>
</dbReference>
<dbReference type="AlphaFoldDB" id="A0A9P3CJC1"/>
<feature type="region of interest" description="Disordered" evidence="1">
    <location>
        <begin position="1"/>
        <end position="83"/>
    </location>
</feature>
<reference evidence="2 3" key="1">
    <citation type="submission" date="2021-01" db="EMBL/GenBank/DDBJ databases">
        <title>Cercospora kikuchii MAFF 305040 whole genome shotgun sequence.</title>
        <authorList>
            <person name="Kashiwa T."/>
            <person name="Suzuki T."/>
        </authorList>
    </citation>
    <scope>NUCLEOTIDE SEQUENCE [LARGE SCALE GENOMIC DNA]</scope>
    <source>
        <strain evidence="2 3">MAFF 305040</strain>
    </source>
</reference>
<dbReference type="InterPro" id="IPR036047">
    <property type="entry name" value="F-box-like_dom_sf"/>
</dbReference>
<name>A0A9P3CJC1_9PEZI</name>
<gene>
    <name evidence="2" type="ORF">CKM354_000482700</name>
</gene>
<comment type="caution">
    <text evidence="2">The sequence shown here is derived from an EMBL/GenBank/DDBJ whole genome shotgun (WGS) entry which is preliminary data.</text>
</comment>
<organism evidence="2 3">
    <name type="scientific">Cercospora kikuchii</name>
    <dbReference type="NCBI Taxonomy" id="84275"/>
    <lineage>
        <taxon>Eukaryota</taxon>
        <taxon>Fungi</taxon>
        <taxon>Dikarya</taxon>
        <taxon>Ascomycota</taxon>
        <taxon>Pezizomycotina</taxon>
        <taxon>Dothideomycetes</taxon>
        <taxon>Dothideomycetidae</taxon>
        <taxon>Mycosphaerellales</taxon>
        <taxon>Mycosphaerellaceae</taxon>
        <taxon>Cercospora</taxon>
    </lineage>
</organism>
<dbReference type="OrthoDB" id="3800738at2759"/>
<dbReference type="Proteomes" id="UP000825890">
    <property type="component" value="Unassembled WGS sequence"/>
</dbReference>
<evidence type="ECO:0000256" key="1">
    <source>
        <dbReference type="SAM" id="MobiDB-lite"/>
    </source>
</evidence>
<dbReference type="RefSeq" id="XP_044656012.1">
    <property type="nucleotide sequence ID" value="XM_044800077.1"/>
</dbReference>
<dbReference type="SUPFAM" id="SSF81383">
    <property type="entry name" value="F-box domain"/>
    <property type="match status" value="1"/>
</dbReference>
<keyword evidence="3" id="KW-1185">Reference proteome</keyword>